<keyword evidence="1 7" id="KW-1003">Cell membrane</keyword>
<keyword evidence="6 7" id="KW-0961">Cell wall biogenesis/degradation</keyword>
<evidence type="ECO:0000256" key="5">
    <source>
        <dbReference type="ARBA" id="ARBA00023239"/>
    </source>
</evidence>
<feature type="compositionally biased region" description="Basic and acidic residues" evidence="8">
    <location>
        <begin position="1"/>
        <end position="14"/>
    </location>
</feature>
<dbReference type="PANTHER" id="PTHR30518">
    <property type="entry name" value="ENDOLYTIC MUREIN TRANSGLYCOSYLASE"/>
    <property type="match status" value="1"/>
</dbReference>
<feature type="transmembrane region" description="Helical" evidence="7">
    <location>
        <begin position="405"/>
        <end position="425"/>
    </location>
</feature>
<organism evidence="9 10">
    <name type="scientific">Paeniglutamicibacter psychrophenolicus</name>
    <dbReference type="NCBI Taxonomy" id="257454"/>
    <lineage>
        <taxon>Bacteria</taxon>
        <taxon>Bacillati</taxon>
        <taxon>Actinomycetota</taxon>
        <taxon>Actinomycetes</taxon>
        <taxon>Micrococcales</taxon>
        <taxon>Micrococcaceae</taxon>
        <taxon>Paeniglutamicibacter</taxon>
    </lineage>
</organism>
<dbReference type="RefSeq" id="WP_209908010.1">
    <property type="nucleotide sequence ID" value="NZ_BAAAMI010000008.1"/>
</dbReference>
<comment type="caution">
    <text evidence="9">The sequence shown here is derived from an EMBL/GenBank/DDBJ whole genome shotgun (WGS) entry which is preliminary data.</text>
</comment>
<feature type="site" description="Important for catalytic activity" evidence="7">
    <location>
        <position position="620"/>
    </location>
</feature>
<dbReference type="NCBIfam" id="TIGR00247">
    <property type="entry name" value="endolytic transglycosylase MltG"/>
    <property type="match status" value="1"/>
</dbReference>
<evidence type="ECO:0000313" key="9">
    <source>
        <dbReference type="EMBL" id="MBP2374863.1"/>
    </source>
</evidence>
<dbReference type="EC" id="4.2.2.29" evidence="7"/>
<sequence>MTHESSNDSPRHEPGISPRRAARAAREDAERQRAGAQAPAAGDSSAGPDTAAATAPGGDPAGDPAGEPLPERHGTAHHHAAPASGHQAPADTVTALQENNLELPAATAASEEAARAAAAAQVLAEERARTAAAERTKALDAAQRARTQSAQRARKEAIEAQRAAAERVRQTLRANAAPLRDRSAAARSAITPDSSHVAPPTGKPIVPALGAAAAGPFDQDASQHRTGATEAAVDPVATQAQALSAPGAQGPPAHPAIPPRVQKQETREARRDQADAAGPAYPAPDPERLQVPGDYSAGVETQQAVHEDPHTYPEASAPAHGVEIDGTDQHVIDPHHVGYQDADHYDAGHQDVGYPEAGHLPAAHYDGTGGYPVEPDESLERENLFLTTIAADPKARKTRRRRRNWVVLVVLLGFCAVIFGVVLFLQGLMERLNPQDFPAPGGAAVSFEVKSGWGPKQIGRELENRDIVASDKLFLEAIQLVDAENREIHPGTYDLRQEMPALDAATILIGEPAAKVSYVAIKQNTRLSGVLEEISKSTGLKLEDLQALSEDPKAFGIKSGASNLEGYLHPGEYRFPLDADAKTVLKAMVDATAKTLKANGITDPEQQYHVLKVASILQAEARKDDYATVAGALENRLHPNNTETNGLLQVDSAVIYGLDRYTLQISGAEKVDAGNPYNTYEHKGLPPTPIGSPGDPAIKAAANPTPNDYYYWVTVNTNTGETKFARTYAEHRVYQNEFRSWCAANTDVCK</sequence>
<comment type="catalytic activity">
    <reaction evidence="7">
        <text>a peptidoglycan chain = a peptidoglycan chain with N-acetyl-1,6-anhydromuramyl-[peptide] at the reducing end + a peptidoglycan chain with N-acetylglucosamine at the non-reducing end.</text>
        <dbReference type="EC" id="4.2.2.29"/>
    </reaction>
</comment>
<evidence type="ECO:0000313" key="10">
    <source>
        <dbReference type="Proteomes" id="UP000766570"/>
    </source>
</evidence>
<evidence type="ECO:0000256" key="8">
    <source>
        <dbReference type="SAM" id="MobiDB-lite"/>
    </source>
</evidence>
<feature type="compositionally biased region" description="Basic and acidic residues" evidence="8">
    <location>
        <begin position="262"/>
        <end position="274"/>
    </location>
</feature>
<evidence type="ECO:0000256" key="7">
    <source>
        <dbReference type="HAMAP-Rule" id="MF_02065"/>
    </source>
</evidence>
<name>A0ABS4WF85_9MICC</name>
<keyword evidence="4 7" id="KW-0472">Membrane</keyword>
<dbReference type="Pfam" id="PF02618">
    <property type="entry name" value="YceG"/>
    <property type="match status" value="1"/>
</dbReference>
<dbReference type="EMBL" id="JAGIOE010000001">
    <property type="protein sequence ID" value="MBP2374863.1"/>
    <property type="molecule type" value="Genomic_DNA"/>
</dbReference>
<dbReference type="InterPro" id="IPR003770">
    <property type="entry name" value="MLTG-like"/>
</dbReference>
<evidence type="ECO:0000256" key="4">
    <source>
        <dbReference type="ARBA" id="ARBA00023136"/>
    </source>
</evidence>
<keyword evidence="10" id="KW-1185">Reference proteome</keyword>
<feature type="compositionally biased region" description="Low complexity" evidence="8">
    <location>
        <begin position="34"/>
        <end position="66"/>
    </location>
</feature>
<keyword evidence="2 7" id="KW-0812">Transmembrane</keyword>
<keyword evidence="3 7" id="KW-1133">Transmembrane helix</keyword>
<protein>
    <recommendedName>
        <fullName evidence="7">Endolytic murein transglycosylase</fullName>
        <ecNumber evidence="7">4.2.2.29</ecNumber>
    </recommendedName>
    <alternativeName>
        <fullName evidence="7">Peptidoglycan lytic transglycosylase</fullName>
    </alternativeName>
    <alternativeName>
        <fullName evidence="7">Peptidoglycan polymerization terminase</fullName>
    </alternativeName>
</protein>
<dbReference type="PANTHER" id="PTHR30518:SF2">
    <property type="entry name" value="ENDOLYTIC MUREIN TRANSGLYCOSYLASE"/>
    <property type="match status" value="1"/>
</dbReference>
<feature type="compositionally biased region" description="Basic and acidic residues" evidence="8">
    <location>
        <begin position="24"/>
        <end position="33"/>
    </location>
</feature>
<reference evidence="9 10" key="1">
    <citation type="submission" date="2021-03" db="EMBL/GenBank/DDBJ databases">
        <title>Sequencing the genomes of 1000 actinobacteria strains.</title>
        <authorList>
            <person name="Klenk H.-P."/>
        </authorList>
    </citation>
    <scope>NUCLEOTIDE SEQUENCE [LARGE SCALE GENOMIC DNA]</scope>
    <source>
        <strain evidence="9 10">DSM 15454</strain>
    </source>
</reference>
<gene>
    <name evidence="7" type="primary">mltG</name>
    <name evidence="9" type="ORF">JOF46_002775</name>
</gene>
<evidence type="ECO:0000256" key="1">
    <source>
        <dbReference type="ARBA" id="ARBA00022475"/>
    </source>
</evidence>
<feature type="compositionally biased region" description="Low complexity" evidence="8">
    <location>
        <begin position="141"/>
        <end position="151"/>
    </location>
</feature>
<feature type="region of interest" description="Disordered" evidence="8">
    <location>
        <begin position="1"/>
        <end position="93"/>
    </location>
</feature>
<evidence type="ECO:0000256" key="2">
    <source>
        <dbReference type="ARBA" id="ARBA00022692"/>
    </source>
</evidence>
<comment type="function">
    <text evidence="7">Functions as a peptidoglycan terminase that cleaves nascent peptidoglycan strands endolytically to terminate their elongation.</text>
</comment>
<proteinExistence type="inferred from homology"/>
<dbReference type="Proteomes" id="UP000766570">
    <property type="component" value="Unassembled WGS sequence"/>
</dbReference>
<comment type="similarity">
    <text evidence="7">Belongs to the transglycosylase MltG family.</text>
</comment>
<keyword evidence="5 7" id="KW-0456">Lyase</keyword>
<evidence type="ECO:0000256" key="6">
    <source>
        <dbReference type="ARBA" id="ARBA00023316"/>
    </source>
</evidence>
<dbReference type="Gene3D" id="3.30.1490.480">
    <property type="entry name" value="Endolytic murein transglycosylase"/>
    <property type="match status" value="1"/>
</dbReference>
<comment type="subcellular location">
    <subcellularLocation>
        <location evidence="7">Cell membrane</location>
        <topology evidence="7">Single-pass membrane protein</topology>
    </subcellularLocation>
</comment>
<evidence type="ECO:0000256" key="3">
    <source>
        <dbReference type="ARBA" id="ARBA00022989"/>
    </source>
</evidence>
<feature type="compositionally biased region" description="Basic and acidic residues" evidence="8">
    <location>
        <begin position="153"/>
        <end position="169"/>
    </location>
</feature>
<dbReference type="HAMAP" id="MF_02065">
    <property type="entry name" value="MltG"/>
    <property type="match status" value="1"/>
</dbReference>
<accession>A0ABS4WF85</accession>
<feature type="region of interest" description="Disordered" evidence="8">
    <location>
        <begin position="134"/>
        <end position="288"/>
    </location>
</feature>